<dbReference type="AlphaFoldDB" id="A0AAV7NMY7"/>
<protein>
    <submittedName>
        <fullName evidence="2">Uncharacterized protein</fullName>
    </submittedName>
</protein>
<feature type="compositionally biased region" description="Basic residues" evidence="1">
    <location>
        <begin position="81"/>
        <end position="92"/>
    </location>
</feature>
<keyword evidence="3" id="KW-1185">Reference proteome</keyword>
<evidence type="ECO:0000313" key="3">
    <source>
        <dbReference type="Proteomes" id="UP001066276"/>
    </source>
</evidence>
<evidence type="ECO:0000256" key="1">
    <source>
        <dbReference type="SAM" id="MobiDB-lite"/>
    </source>
</evidence>
<organism evidence="2 3">
    <name type="scientific">Pleurodeles waltl</name>
    <name type="common">Iberian ribbed newt</name>
    <dbReference type="NCBI Taxonomy" id="8319"/>
    <lineage>
        <taxon>Eukaryota</taxon>
        <taxon>Metazoa</taxon>
        <taxon>Chordata</taxon>
        <taxon>Craniata</taxon>
        <taxon>Vertebrata</taxon>
        <taxon>Euteleostomi</taxon>
        <taxon>Amphibia</taxon>
        <taxon>Batrachia</taxon>
        <taxon>Caudata</taxon>
        <taxon>Salamandroidea</taxon>
        <taxon>Salamandridae</taxon>
        <taxon>Pleurodelinae</taxon>
        <taxon>Pleurodeles</taxon>
    </lineage>
</organism>
<name>A0AAV7NMY7_PLEWA</name>
<feature type="region of interest" description="Disordered" evidence="1">
    <location>
        <begin position="72"/>
        <end position="101"/>
    </location>
</feature>
<dbReference type="Proteomes" id="UP001066276">
    <property type="component" value="Chromosome 8"/>
</dbReference>
<gene>
    <name evidence="2" type="ORF">NDU88_002788</name>
</gene>
<reference evidence="2" key="1">
    <citation type="journal article" date="2022" name="bioRxiv">
        <title>Sequencing and chromosome-scale assembly of the giantPleurodeles waltlgenome.</title>
        <authorList>
            <person name="Brown T."/>
            <person name="Elewa A."/>
            <person name="Iarovenko S."/>
            <person name="Subramanian E."/>
            <person name="Araus A.J."/>
            <person name="Petzold A."/>
            <person name="Susuki M."/>
            <person name="Suzuki K.-i.T."/>
            <person name="Hayashi T."/>
            <person name="Toyoda A."/>
            <person name="Oliveira C."/>
            <person name="Osipova E."/>
            <person name="Leigh N.D."/>
            <person name="Simon A."/>
            <person name="Yun M.H."/>
        </authorList>
    </citation>
    <scope>NUCLEOTIDE SEQUENCE</scope>
    <source>
        <strain evidence="2">20211129_DDA</strain>
        <tissue evidence="2">Liver</tissue>
    </source>
</reference>
<proteinExistence type="predicted"/>
<accession>A0AAV7NMY7</accession>
<evidence type="ECO:0000313" key="2">
    <source>
        <dbReference type="EMBL" id="KAJ1114553.1"/>
    </source>
</evidence>
<comment type="caution">
    <text evidence="2">The sequence shown here is derived from an EMBL/GenBank/DDBJ whole genome shotgun (WGS) entry which is preliminary data.</text>
</comment>
<sequence>MQGPPSSCGIVKWVEFDSVFLLPESPATGVPIHERSLPIAGARVRRVPPQEIVKPTGTGVFCYGSQQGSAWDDRIPSSLSKTHRPSPARRERRSCSTPSERLFFHRPPPVHLWRVKKVCLVRM</sequence>
<dbReference type="EMBL" id="JANPWB010000012">
    <property type="protein sequence ID" value="KAJ1114553.1"/>
    <property type="molecule type" value="Genomic_DNA"/>
</dbReference>